<dbReference type="EMBL" id="CP137555">
    <property type="protein sequence ID" value="WOX05888.1"/>
    <property type="molecule type" value="Genomic_DNA"/>
</dbReference>
<gene>
    <name evidence="1" type="ORF">R5R33_01685</name>
</gene>
<protein>
    <submittedName>
        <fullName evidence="1">Uncharacterized protein</fullName>
    </submittedName>
</protein>
<keyword evidence="2" id="KW-1185">Reference proteome</keyword>
<dbReference type="RefSeq" id="WP_318954351.1">
    <property type="nucleotide sequence ID" value="NZ_CP137555.1"/>
</dbReference>
<sequence>MAGGGKTAPIAQGEYEYLCDGNPVPVFEHWSLFRLGEKFVLHSAREIPALSVLISARAQVAGGEILRCLLRWCDMGRQKSIAASSYRALGKGINGGVYRVRGAGIETRSVSAEGALYFPLLRIFAGQLLGALAAQDQAEARVLVPWIHDPAQAAKLFEPEISLRRVRFLQSVDAGVSGRTWDSFEYSGGQYDGGAVYDLADGLLQEYHWQQGQSHWTVRLKNLQGSWPGEELWPHAIAPATPVDRLET</sequence>
<reference evidence="1 2" key="1">
    <citation type="submission" date="2023-10" db="EMBL/GenBank/DDBJ databases">
        <title>Description of Microbulbifer bruguierae sp. nov., isolated from the sediments of mangrove plant Bruguiera sexangula and comparative genomic analyses of the genus Microbulbifer.</title>
        <authorList>
            <person name="Long M."/>
        </authorList>
    </citation>
    <scope>NUCLEOTIDE SEQUENCE [LARGE SCALE GENOMIC DNA]</scope>
    <source>
        <strain evidence="1 2">SPO729</strain>
    </source>
</reference>
<dbReference type="Proteomes" id="UP001302477">
    <property type="component" value="Chromosome"/>
</dbReference>
<accession>A0AAU0MZE8</accession>
<dbReference type="AlphaFoldDB" id="A0AAU0MZE8"/>
<evidence type="ECO:0000313" key="1">
    <source>
        <dbReference type="EMBL" id="WOX05888.1"/>
    </source>
</evidence>
<organism evidence="1 2">
    <name type="scientific">Microbulbifer pacificus</name>
    <dbReference type="NCBI Taxonomy" id="407164"/>
    <lineage>
        <taxon>Bacteria</taxon>
        <taxon>Pseudomonadati</taxon>
        <taxon>Pseudomonadota</taxon>
        <taxon>Gammaproteobacteria</taxon>
        <taxon>Cellvibrionales</taxon>
        <taxon>Microbulbiferaceae</taxon>
        <taxon>Microbulbifer</taxon>
    </lineage>
</organism>
<dbReference type="KEGG" id="mpaf:R5R33_01685"/>
<name>A0AAU0MZE8_9GAMM</name>
<evidence type="ECO:0000313" key="2">
    <source>
        <dbReference type="Proteomes" id="UP001302477"/>
    </source>
</evidence>
<proteinExistence type="predicted"/>